<dbReference type="EMBL" id="KN645198">
    <property type="protein sequence ID" value="KHN41398.1"/>
    <property type="molecule type" value="Genomic_DNA"/>
</dbReference>
<dbReference type="GO" id="GO:0009941">
    <property type="term" value="C:chloroplast envelope"/>
    <property type="evidence" value="ECO:0007669"/>
    <property type="project" value="TreeGrafter"/>
</dbReference>
<feature type="transmembrane region" description="Helical" evidence="1">
    <location>
        <begin position="29"/>
        <end position="50"/>
    </location>
</feature>
<organism evidence="3">
    <name type="scientific">Glycine soja</name>
    <name type="common">Wild soybean</name>
    <dbReference type="NCBI Taxonomy" id="3848"/>
    <lineage>
        <taxon>Eukaryota</taxon>
        <taxon>Viridiplantae</taxon>
        <taxon>Streptophyta</taxon>
        <taxon>Embryophyta</taxon>
        <taxon>Tracheophyta</taxon>
        <taxon>Spermatophyta</taxon>
        <taxon>Magnoliopsida</taxon>
        <taxon>eudicotyledons</taxon>
        <taxon>Gunneridae</taxon>
        <taxon>Pentapetalae</taxon>
        <taxon>rosids</taxon>
        <taxon>fabids</taxon>
        <taxon>Fabales</taxon>
        <taxon>Fabaceae</taxon>
        <taxon>Papilionoideae</taxon>
        <taxon>50 kb inversion clade</taxon>
        <taxon>NPAAA clade</taxon>
        <taxon>indigoferoid/millettioid clade</taxon>
        <taxon>Phaseoleae</taxon>
        <taxon>Glycine</taxon>
        <taxon>Glycine subgen. Soja</taxon>
    </lineage>
</organism>
<dbReference type="AlphaFoldDB" id="A0A0B2S9K6"/>
<dbReference type="GO" id="GO:0006605">
    <property type="term" value="P:protein targeting"/>
    <property type="evidence" value="ECO:0007669"/>
    <property type="project" value="InterPro"/>
</dbReference>
<sequence>MCLKKMVSLGVHRQWFELRRCLSWSSQNFLGLLSFFFVCFLRGKILIFMVQRKHVYDLRQLILTGDDESCSQHIFQYMQAVVDEIVFSNIDPLKHPRSWGLSKLLKEFVTVGGKLLRESLGGISDDTLLNSLGLVNDLSLVDIINFSLPNLPAPPNAFRGIRRKSSSLR</sequence>
<dbReference type="InterPro" id="IPR000185">
    <property type="entry name" value="SecA"/>
</dbReference>
<dbReference type="Proteomes" id="UP000053555">
    <property type="component" value="Unassembled WGS sequence"/>
</dbReference>
<proteinExistence type="predicted"/>
<dbReference type="SUPFAM" id="SSF81886">
    <property type="entry name" value="Helical scaffold and wing domains of SecA"/>
    <property type="match status" value="1"/>
</dbReference>
<reference evidence="3" key="1">
    <citation type="submission" date="2014-07" db="EMBL/GenBank/DDBJ databases">
        <title>Identification of a novel salt tolerance gene in wild soybean by whole-genome sequencing.</title>
        <authorList>
            <person name="Lam H.-M."/>
            <person name="Qi X."/>
            <person name="Li M.-W."/>
            <person name="Liu X."/>
            <person name="Xie M."/>
            <person name="Ni M."/>
            <person name="Xu X."/>
        </authorList>
    </citation>
    <scope>NUCLEOTIDE SEQUENCE [LARGE SCALE GENOMIC DNA]</scope>
    <source>
        <tissue evidence="3">Root</tissue>
    </source>
</reference>
<dbReference type="GO" id="GO:0006886">
    <property type="term" value="P:intracellular protein transport"/>
    <property type="evidence" value="ECO:0007669"/>
    <property type="project" value="InterPro"/>
</dbReference>
<dbReference type="PANTHER" id="PTHR30612">
    <property type="entry name" value="SECA INNER MEMBRANE COMPONENT OF SEC PROTEIN SECRETION SYSTEM"/>
    <property type="match status" value="1"/>
</dbReference>
<keyword evidence="1" id="KW-1133">Transmembrane helix</keyword>
<dbReference type="InterPro" id="IPR036266">
    <property type="entry name" value="SecA_Wing/Scaffold_sf"/>
</dbReference>
<keyword evidence="1" id="KW-0812">Transmembrane</keyword>
<dbReference type="Pfam" id="PF07516">
    <property type="entry name" value="SecA_SW"/>
    <property type="match status" value="1"/>
</dbReference>
<accession>A0A0B2S9K6</accession>
<keyword evidence="1" id="KW-0472">Membrane</keyword>
<dbReference type="GO" id="GO:0017038">
    <property type="term" value="P:protein import"/>
    <property type="evidence" value="ECO:0007669"/>
    <property type="project" value="InterPro"/>
</dbReference>
<dbReference type="InterPro" id="IPR011116">
    <property type="entry name" value="SecA_Wing/Scaffold"/>
</dbReference>
<evidence type="ECO:0000313" key="3">
    <source>
        <dbReference type="EMBL" id="KHN41398.1"/>
    </source>
</evidence>
<gene>
    <name evidence="3" type="ORF">glysoja_042720</name>
</gene>
<dbReference type="GO" id="GO:0005524">
    <property type="term" value="F:ATP binding"/>
    <property type="evidence" value="ECO:0007669"/>
    <property type="project" value="InterPro"/>
</dbReference>
<dbReference type="Gene3D" id="1.10.3060.10">
    <property type="entry name" value="Helical scaffold and wing domains of SecA"/>
    <property type="match status" value="1"/>
</dbReference>
<dbReference type="PANTHER" id="PTHR30612:SF11">
    <property type="entry name" value="PROTEIN TRANSLOCASE SUBUNIT SECA2, CHLOROPLASTIC"/>
    <property type="match status" value="1"/>
</dbReference>
<name>A0A0B2S9K6_GLYSO</name>
<feature type="domain" description="SecA Wing/Scaffold" evidence="2">
    <location>
        <begin position="50"/>
        <end position="110"/>
    </location>
</feature>
<evidence type="ECO:0000259" key="2">
    <source>
        <dbReference type="Pfam" id="PF07516"/>
    </source>
</evidence>
<dbReference type="GO" id="GO:0016020">
    <property type="term" value="C:membrane"/>
    <property type="evidence" value="ECO:0007669"/>
    <property type="project" value="InterPro"/>
</dbReference>
<evidence type="ECO:0000256" key="1">
    <source>
        <dbReference type="SAM" id="Phobius"/>
    </source>
</evidence>
<protein>
    <submittedName>
        <fullName evidence="3">Protein translocase subunit SECA2, chloroplastic</fullName>
    </submittedName>
</protein>